<evidence type="ECO:0000313" key="4">
    <source>
        <dbReference type="Proteomes" id="UP000319976"/>
    </source>
</evidence>
<dbReference type="AlphaFoldDB" id="A0A517TCT0"/>
<dbReference type="PANTHER" id="PTHR32309:SF13">
    <property type="entry name" value="FERRIC ENTEROBACTIN TRANSPORT PROTEIN FEPE"/>
    <property type="match status" value="1"/>
</dbReference>
<keyword evidence="4" id="KW-1185">Reference proteome</keyword>
<sequence>MIAPHNSANEQPQPVRLFWDLAFAIWHHRIKALVVFATLITLVLFGIMIAPREYKSESKLFVKVGRESITLDPTATTGQTISVYESRESELNSVLDVLGSRVLLEDVVASLGTDVILHDAPVPTESGDEQVEEEKSSNPLEGFSLSPMPLIRPLLAMIGLSDPYSREEQAVLALDRMVSVSAGKKSSVVVITAKAGTPQLAQRIVEEMVRAFKRQHVEIHHTEGSQEFFAKQSQVLREQLEDVSRELRDEKNRLHLVTVEGKRHAIEQQLDTIDSDVMETEKQLAASEAEIASLRGILEDLPGQMITQRITGAPNSAADQIRRQVSELRIRAQTLTAKYTETHPAVQEVKEQIERAEEQLETLKGSDSQQVAAVHPGRQQLELKLLQEQTNAESLRARRDQLRKQLVTVRKELAELNSNEAHLVMLEQRRSVIEASFRDYNERYEQARIDLALEDERITNVSVFQPASFEPKPIAPKKSLIFAAGFLFSVFGALATALVCEFYPLLFPSQISLPKDISFPSRKPALQEA</sequence>
<name>A0A517TCT0_9PLAN</name>
<evidence type="ECO:0000313" key="3">
    <source>
        <dbReference type="EMBL" id="QDT66174.1"/>
    </source>
</evidence>
<evidence type="ECO:0000256" key="2">
    <source>
        <dbReference type="SAM" id="Phobius"/>
    </source>
</evidence>
<dbReference type="InterPro" id="IPR050445">
    <property type="entry name" value="Bact_polysacc_biosynth/exp"/>
</dbReference>
<keyword evidence="1" id="KW-0175">Coiled coil</keyword>
<organism evidence="3 4">
    <name type="scientific">Calycomorphotria hydatis</name>
    <dbReference type="NCBI Taxonomy" id="2528027"/>
    <lineage>
        <taxon>Bacteria</taxon>
        <taxon>Pseudomonadati</taxon>
        <taxon>Planctomycetota</taxon>
        <taxon>Planctomycetia</taxon>
        <taxon>Planctomycetales</taxon>
        <taxon>Planctomycetaceae</taxon>
        <taxon>Calycomorphotria</taxon>
    </lineage>
</organism>
<dbReference type="Proteomes" id="UP000319976">
    <property type="component" value="Chromosome"/>
</dbReference>
<proteinExistence type="predicted"/>
<keyword evidence="2" id="KW-1133">Transmembrane helix</keyword>
<dbReference type="KEGG" id="chya:V22_34390"/>
<accession>A0A517TCT0</accession>
<protein>
    <submittedName>
        <fullName evidence="3">Chromosome partition protein Smc</fullName>
    </submittedName>
</protein>
<reference evidence="3 4" key="1">
    <citation type="submission" date="2019-02" db="EMBL/GenBank/DDBJ databases">
        <title>Deep-cultivation of Planctomycetes and their phenomic and genomic characterization uncovers novel biology.</title>
        <authorList>
            <person name="Wiegand S."/>
            <person name="Jogler M."/>
            <person name="Boedeker C."/>
            <person name="Pinto D."/>
            <person name="Vollmers J."/>
            <person name="Rivas-Marin E."/>
            <person name="Kohn T."/>
            <person name="Peeters S.H."/>
            <person name="Heuer A."/>
            <person name="Rast P."/>
            <person name="Oberbeckmann S."/>
            <person name="Bunk B."/>
            <person name="Jeske O."/>
            <person name="Meyerdierks A."/>
            <person name="Storesund J.E."/>
            <person name="Kallscheuer N."/>
            <person name="Luecker S."/>
            <person name="Lage O.M."/>
            <person name="Pohl T."/>
            <person name="Merkel B.J."/>
            <person name="Hornburger P."/>
            <person name="Mueller R.-W."/>
            <person name="Bruemmer F."/>
            <person name="Labrenz M."/>
            <person name="Spormann A.M."/>
            <person name="Op den Camp H."/>
            <person name="Overmann J."/>
            <person name="Amann R."/>
            <person name="Jetten M.S.M."/>
            <person name="Mascher T."/>
            <person name="Medema M.H."/>
            <person name="Devos D.P."/>
            <person name="Kaster A.-K."/>
            <person name="Ovreas L."/>
            <person name="Rohde M."/>
            <person name="Galperin M.Y."/>
            <person name="Jogler C."/>
        </authorList>
    </citation>
    <scope>NUCLEOTIDE SEQUENCE [LARGE SCALE GENOMIC DNA]</scope>
    <source>
        <strain evidence="3 4">V22</strain>
    </source>
</reference>
<evidence type="ECO:0000256" key="1">
    <source>
        <dbReference type="SAM" id="Coils"/>
    </source>
</evidence>
<dbReference type="GO" id="GO:0004713">
    <property type="term" value="F:protein tyrosine kinase activity"/>
    <property type="evidence" value="ECO:0007669"/>
    <property type="project" value="TreeGrafter"/>
</dbReference>
<feature type="transmembrane region" description="Helical" evidence="2">
    <location>
        <begin position="30"/>
        <end position="50"/>
    </location>
</feature>
<keyword evidence="2" id="KW-0812">Transmembrane</keyword>
<dbReference type="PANTHER" id="PTHR32309">
    <property type="entry name" value="TYROSINE-PROTEIN KINASE"/>
    <property type="match status" value="1"/>
</dbReference>
<feature type="coiled-coil region" evidence="1">
    <location>
        <begin position="230"/>
        <end position="419"/>
    </location>
</feature>
<feature type="transmembrane region" description="Helical" evidence="2">
    <location>
        <begin position="480"/>
        <end position="506"/>
    </location>
</feature>
<gene>
    <name evidence="3" type="primary">smc_6</name>
    <name evidence="3" type="ORF">V22_34390</name>
</gene>
<keyword evidence="2" id="KW-0472">Membrane</keyword>
<dbReference type="OrthoDB" id="231505at2"/>
<dbReference type="GO" id="GO:0005886">
    <property type="term" value="C:plasma membrane"/>
    <property type="evidence" value="ECO:0007669"/>
    <property type="project" value="TreeGrafter"/>
</dbReference>
<dbReference type="EMBL" id="CP036316">
    <property type="protein sequence ID" value="QDT66174.1"/>
    <property type="molecule type" value="Genomic_DNA"/>
</dbReference>